<dbReference type="AlphaFoldDB" id="A0A2P6QW28"/>
<evidence type="ECO:0000256" key="1">
    <source>
        <dbReference type="SAM" id="MobiDB-lite"/>
    </source>
</evidence>
<accession>A0A2P6QW28</accession>
<evidence type="ECO:0000256" key="2">
    <source>
        <dbReference type="SAM" id="Phobius"/>
    </source>
</evidence>
<comment type="caution">
    <text evidence="3">The sequence shown here is derived from an EMBL/GenBank/DDBJ whole genome shotgun (WGS) entry which is preliminary data.</text>
</comment>
<keyword evidence="3" id="KW-0067">ATP-binding</keyword>
<evidence type="ECO:0000313" key="4">
    <source>
        <dbReference type="Proteomes" id="UP000238479"/>
    </source>
</evidence>
<keyword evidence="2" id="KW-0472">Membrane</keyword>
<dbReference type="EMBL" id="PDCK01000042">
    <property type="protein sequence ID" value="PRQ38361.1"/>
    <property type="molecule type" value="Genomic_DNA"/>
</dbReference>
<protein>
    <submittedName>
        <fullName evidence="3">Putative RNA helicase</fullName>
        <ecNumber evidence="3">3.6.4.13</ecNumber>
    </submittedName>
</protein>
<proteinExistence type="predicted"/>
<organism evidence="3 4">
    <name type="scientific">Rosa chinensis</name>
    <name type="common">China rose</name>
    <dbReference type="NCBI Taxonomy" id="74649"/>
    <lineage>
        <taxon>Eukaryota</taxon>
        <taxon>Viridiplantae</taxon>
        <taxon>Streptophyta</taxon>
        <taxon>Embryophyta</taxon>
        <taxon>Tracheophyta</taxon>
        <taxon>Spermatophyta</taxon>
        <taxon>Magnoliopsida</taxon>
        <taxon>eudicotyledons</taxon>
        <taxon>Gunneridae</taxon>
        <taxon>Pentapetalae</taxon>
        <taxon>rosids</taxon>
        <taxon>fabids</taxon>
        <taxon>Rosales</taxon>
        <taxon>Rosaceae</taxon>
        <taxon>Rosoideae</taxon>
        <taxon>Rosoideae incertae sedis</taxon>
        <taxon>Rosa</taxon>
    </lineage>
</organism>
<dbReference type="EC" id="3.6.4.13" evidence="3"/>
<name>A0A2P6QW28_ROSCH</name>
<keyword evidence="3" id="KW-0347">Helicase</keyword>
<sequence>MKFSPLKSDKVLSKKPPTPHLRVVPDYLLDATAKEANEKVKLARAAMGNNNPGRRGFKKDKDPLKSLSAQGPKKGRRERKDGSDNHKQKRNKGEIQNNETEMIISSSSCGRTTCVKWWRQAEKIGMLVVWYSFLAIQFLFLCFTNYGNEFIEKILDTPIVFFFWHSLLVRICIQAP</sequence>
<dbReference type="Gramene" id="PRQ38361">
    <property type="protein sequence ID" value="PRQ38361"/>
    <property type="gene ID" value="RchiOBHm_Chr4g0413031"/>
</dbReference>
<dbReference type="GO" id="GO:0016787">
    <property type="term" value="F:hydrolase activity"/>
    <property type="evidence" value="ECO:0007669"/>
    <property type="project" value="UniProtKB-KW"/>
</dbReference>
<keyword evidence="3" id="KW-0378">Hydrolase</keyword>
<dbReference type="STRING" id="74649.A0A2P6QW28"/>
<dbReference type="GO" id="GO:0003724">
    <property type="term" value="F:RNA helicase activity"/>
    <property type="evidence" value="ECO:0007669"/>
    <property type="project" value="UniProtKB-EC"/>
</dbReference>
<feature type="region of interest" description="Disordered" evidence="1">
    <location>
        <begin position="41"/>
        <end position="97"/>
    </location>
</feature>
<feature type="transmembrane region" description="Helical" evidence="2">
    <location>
        <begin position="154"/>
        <end position="173"/>
    </location>
</feature>
<feature type="transmembrane region" description="Helical" evidence="2">
    <location>
        <begin position="128"/>
        <end position="148"/>
    </location>
</feature>
<reference evidence="3 4" key="1">
    <citation type="journal article" date="2018" name="Nat. Genet.">
        <title>The Rosa genome provides new insights in the design of modern roses.</title>
        <authorList>
            <person name="Bendahmane M."/>
        </authorList>
    </citation>
    <scope>NUCLEOTIDE SEQUENCE [LARGE SCALE GENOMIC DNA]</scope>
    <source>
        <strain evidence="4">cv. Old Blush</strain>
    </source>
</reference>
<keyword evidence="2" id="KW-1133">Transmembrane helix</keyword>
<keyword evidence="2" id="KW-0812">Transmembrane</keyword>
<keyword evidence="4" id="KW-1185">Reference proteome</keyword>
<dbReference type="Proteomes" id="UP000238479">
    <property type="component" value="Chromosome 4"/>
</dbReference>
<gene>
    <name evidence="3" type="ORF">RchiOBHm_Chr4g0413031</name>
</gene>
<evidence type="ECO:0000313" key="3">
    <source>
        <dbReference type="EMBL" id="PRQ38361.1"/>
    </source>
</evidence>
<keyword evidence="3" id="KW-0547">Nucleotide-binding</keyword>
<feature type="region of interest" description="Disordered" evidence="1">
    <location>
        <begin position="1"/>
        <end position="23"/>
    </location>
</feature>